<dbReference type="CDD" id="cd12600">
    <property type="entry name" value="RRM2_SRSF4_like"/>
    <property type="match status" value="1"/>
</dbReference>
<reference evidence="13" key="1">
    <citation type="journal article" date="2024" name="Gigascience">
        <title>Chromosome-level genome of the poultry shaft louse Menopon gallinae provides insight into the host-switching and adaptive evolution of parasitic lice.</title>
        <authorList>
            <person name="Xu Y."/>
            <person name="Ma L."/>
            <person name="Liu S."/>
            <person name="Liang Y."/>
            <person name="Liu Q."/>
            <person name="He Z."/>
            <person name="Tian L."/>
            <person name="Duan Y."/>
            <person name="Cai W."/>
            <person name="Li H."/>
            <person name="Song F."/>
        </authorList>
    </citation>
    <scope>NUCLEOTIDE SEQUENCE</scope>
    <source>
        <strain evidence="13">Cailab_2023a</strain>
    </source>
</reference>
<dbReference type="GO" id="GO:0003729">
    <property type="term" value="F:mRNA binding"/>
    <property type="evidence" value="ECO:0007669"/>
    <property type="project" value="TreeGrafter"/>
</dbReference>
<evidence type="ECO:0000256" key="11">
    <source>
        <dbReference type="SAM" id="MobiDB-lite"/>
    </source>
</evidence>
<organism evidence="13">
    <name type="scientific">Menopon gallinae</name>
    <name type="common">poultry shaft louse</name>
    <dbReference type="NCBI Taxonomy" id="328185"/>
    <lineage>
        <taxon>Eukaryota</taxon>
        <taxon>Metazoa</taxon>
        <taxon>Ecdysozoa</taxon>
        <taxon>Arthropoda</taxon>
        <taxon>Hexapoda</taxon>
        <taxon>Insecta</taxon>
        <taxon>Pterygota</taxon>
        <taxon>Neoptera</taxon>
        <taxon>Paraneoptera</taxon>
        <taxon>Psocodea</taxon>
        <taxon>Troctomorpha</taxon>
        <taxon>Phthiraptera</taxon>
        <taxon>Amblycera</taxon>
        <taxon>Menoponidae</taxon>
        <taxon>Menopon</taxon>
    </lineage>
</organism>
<sequence>MVGTRVYVGGLPYGVRERDIERFFKGYGRIRDILIKNGYGFVEFDDHRDADDAVYELNGKELLGERVIVEHARGTDRSRRSRDRYGGGGFGRRRWDREDRGRGSDRYGPPTRTEYRLIVENLSSRVSWQDLKDYMRQAGEVTYADAHKNRRNEGIVEFISSSDMKAAIDKLDGTELNGRKIRLIEDKSRRRRSRSSSGSRSRTRSRSRSSRSRRSRSSRRSSRSKSKSRGRSKSASRSKSRDRSRSKSKNNRSKSRTRSRSKSPMKNNRSKSRSESKPKNGSVSKDRSRSRSASKGKSKSRSRSPIKKEENEKQD</sequence>
<keyword evidence="4" id="KW-0597">Phosphoprotein</keyword>
<dbReference type="PANTHER" id="PTHR23003:SF51">
    <property type="entry name" value="SERINE-ARGININE PROTEIN 55"/>
    <property type="match status" value="1"/>
</dbReference>
<keyword evidence="7 10" id="KW-0694">RNA-binding</keyword>
<dbReference type="SMART" id="SM00360">
    <property type="entry name" value="RRM"/>
    <property type="match status" value="2"/>
</dbReference>
<dbReference type="FunFam" id="3.30.70.330:FF:000028">
    <property type="entry name" value="Putative serine/arginine-rich splicing factor 4"/>
    <property type="match status" value="1"/>
</dbReference>
<dbReference type="InterPro" id="IPR000504">
    <property type="entry name" value="RRM_dom"/>
</dbReference>
<dbReference type="InterPro" id="IPR035979">
    <property type="entry name" value="RBD_domain_sf"/>
</dbReference>
<keyword evidence="9" id="KW-0539">Nucleus</keyword>
<feature type="region of interest" description="Disordered" evidence="11">
    <location>
        <begin position="182"/>
        <end position="315"/>
    </location>
</feature>
<dbReference type="Pfam" id="PF00076">
    <property type="entry name" value="RRM_1"/>
    <property type="match status" value="2"/>
</dbReference>
<feature type="domain" description="RRM" evidence="12">
    <location>
        <begin position="4"/>
        <end position="74"/>
    </location>
</feature>
<feature type="domain" description="RRM" evidence="12">
    <location>
        <begin position="115"/>
        <end position="188"/>
    </location>
</feature>
<keyword evidence="6" id="KW-0677">Repeat</keyword>
<comment type="similarity">
    <text evidence="2">Belongs to the splicing factor SR family.</text>
</comment>
<comment type="caution">
    <text evidence="13">The sequence shown here is derived from an EMBL/GenBank/DDBJ whole genome shotgun (WGS) entry which is preliminary data.</text>
</comment>
<accession>A0AAW2I1S3</accession>
<evidence type="ECO:0000256" key="3">
    <source>
        <dbReference type="ARBA" id="ARBA00022491"/>
    </source>
</evidence>
<dbReference type="FunFam" id="3.30.70.330:FF:000420">
    <property type="entry name" value="serine-arginine protein 55 isoform X1"/>
    <property type="match status" value="1"/>
</dbReference>
<dbReference type="GO" id="GO:0006397">
    <property type="term" value="P:mRNA processing"/>
    <property type="evidence" value="ECO:0007669"/>
    <property type="project" value="UniProtKB-KW"/>
</dbReference>
<evidence type="ECO:0000256" key="1">
    <source>
        <dbReference type="ARBA" id="ARBA00004324"/>
    </source>
</evidence>
<feature type="compositionally biased region" description="Basic residues" evidence="11">
    <location>
        <begin position="246"/>
        <end position="271"/>
    </location>
</feature>
<keyword evidence="3" id="KW-0678">Repressor</keyword>
<dbReference type="PROSITE" id="PS50102">
    <property type="entry name" value="RRM"/>
    <property type="match status" value="2"/>
</dbReference>
<comment type="subcellular location">
    <subcellularLocation>
        <location evidence="1">Nucleus speckle</location>
    </subcellularLocation>
</comment>
<dbReference type="Gene3D" id="3.30.70.330">
    <property type="match status" value="2"/>
</dbReference>
<feature type="compositionally biased region" description="Basic residues" evidence="11">
    <location>
        <begin position="201"/>
        <end position="238"/>
    </location>
</feature>
<dbReference type="EMBL" id="JARGDH010000002">
    <property type="protein sequence ID" value="KAL0276195.1"/>
    <property type="molecule type" value="Genomic_DNA"/>
</dbReference>
<dbReference type="SUPFAM" id="SSF54928">
    <property type="entry name" value="RNA-binding domain, RBD"/>
    <property type="match status" value="2"/>
</dbReference>
<evidence type="ECO:0000256" key="6">
    <source>
        <dbReference type="ARBA" id="ARBA00022737"/>
    </source>
</evidence>
<keyword evidence="5" id="KW-0507">mRNA processing</keyword>
<evidence type="ECO:0000256" key="8">
    <source>
        <dbReference type="ARBA" id="ARBA00023187"/>
    </source>
</evidence>
<keyword evidence="8" id="KW-0508">mRNA splicing</keyword>
<gene>
    <name evidence="13" type="ORF">PYX00_003813</name>
</gene>
<name>A0AAW2I1S3_9NEOP</name>
<feature type="compositionally biased region" description="Basic and acidic residues" evidence="11">
    <location>
        <begin position="272"/>
        <end position="289"/>
    </location>
</feature>
<dbReference type="GO" id="GO:0016607">
    <property type="term" value="C:nuclear speck"/>
    <property type="evidence" value="ECO:0007669"/>
    <property type="project" value="UniProtKB-SubCell"/>
</dbReference>
<dbReference type="InterPro" id="IPR050374">
    <property type="entry name" value="RRT5_SRSF_SR"/>
</dbReference>
<evidence type="ECO:0000256" key="4">
    <source>
        <dbReference type="ARBA" id="ARBA00022553"/>
    </source>
</evidence>
<dbReference type="InterPro" id="IPR047190">
    <property type="entry name" value="RRM2_SRSF4/6"/>
</dbReference>
<dbReference type="CDD" id="cd12337">
    <property type="entry name" value="RRM1_SRSF4_like"/>
    <property type="match status" value="1"/>
</dbReference>
<evidence type="ECO:0000256" key="2">
    <source>
        <dbReference type="ARBA" id="ARBA00010269"/>
    </source>
</evidence>
<protein>
    <recommendedName>
        <fullName evidence="12">RRM domain-containing protein</fullName>
    </recommendedName>
</protein>
<dbReference type="InterPro" id="IPR012677">
    <property type="entry name" value="Nucleotide-bd_a/b_plait_sf"/>
</dbReference>
<dbReference type="AlphaFoldDB" id="A0AAW2I1S3"/>
<evidence type="ECO:0000256" key="9">
    <source>
        <dbReference type="ARBA" id="ARBA00023242"/>
    </source>
</evidence>
<dbReference type="PANTHER" id="PTHR23003">
    <property type="entry name" value="RNA RECOGNITION MOTIF RRM DOMAIN CONTAINING PROTEIN"/>
    <property type="match status" value="1"/>
</dbReference>
<evidence type="ECO:0000256" key="10">
    <source>
        <dbReference type="PROSITE-ProRule" id="PRU00176"/>
    </source>
</evidence>
<evidence type="ECO:0000256" key="5">
    <source>
        <dbReference type="ARBA" id="ARBA00022664"/>
    </source>
</evidence>
<dbReference type="GO" id="GO:0005737">
    <property type="term" value="C:cytoplasm"/>
    <property type="evidence" value="ECO:0007669"/>
    <property type="project" value="TreeGrafter"/>
</dbReference>
<evidence type="ECO:0000313" key="13">
    <source>
        <dbReference type="EMBL" id="KAL0276195.1"/>
    </source>
</evidence>
<proteinExistence type="inferred from homology"/>
<evidence type="ECO:0000256" key="7">
    <source>
        <dbReference type="ARBA" id="ARBA00022884"/>
    </source>
</evidence>
<feature type="compositionally biased region" description="Basic and acidic residues" evidence="11">
    <location>
        <begin position="306"/>
        <end position="315"/>
    </location>
</feature>
<dbReference type="GO" id="GO:0008380">
    <property type="term" value="P:RNA splicing"/>
    <property type="evidence" value="ECO:0007669"/>
    <property type="project" value="UniProtKB-KW"/>
</dbReference>
<evidence type="ECO:0000259" key="12">
    <source>
        <dbReference type="PROSITE" id="PS50102"/>
    </source>
</evidence>
<feature type="compositionally biased region" description="Basic residues" evidence="11">
    <location>
        <begin position="290"/>
        <end position="305"/>
    </location>
</feature>